<evidence type="ECO:0000313" key="3">
    <source>
        <dbReference type="Proteomes" id="UP001172082"/>
    </source>
</evidence>
<keyword evidence="1" id="KW-0732">Signal</keyword>
<accession>A0ABT8KX90</accession>
<dbReference type="Proteomes" id="UP001172082">
    <property type="component" value="Unassembled WGS sequence"/>
</dbReference>
<evidence type="ECO:0000313" key="2">
    <source>
        <dbReference type="EMBL" id="MDN5204045.1"/>
    </source>
</evidence>
<sequence length="352" mass="39967">MTEYNRITFLIVILFLFSLNASFAQNDSTTLSSDLEYPDIKIFQGSRYSNNNLNPEPAIYSLTNLTANQLFTHYINLDEQAIIISPTWFAEPSNFKSLNLNLKAARQRGVSNFGLGFGLRFNKNKPIQIHDRVVSKYQGLHRNILAMTNETVKKSELERFRGFYYNNIIDEVYKESSKYITLQAGLNAQFFELFQKDNFEAFKGFNASAGINFSLSQKSGIHINYNYTEKKASGAVGTPTVLYQGGSFTASTLIVLNKDYVNSENYIQHMFIPGLELGIAVEYQEAMENLDFAEDNIVKQLAISPILDFKFSPKMQFRVALPIKSIDLNDGSQITQFTPIVQYAIQISDLKL</sequence>
<dbReference type="RefSeq" id="WP_346754069.1">
    <property type="nucleotide sequence ID" value="NZ_JAUJEA010000009.1"/>
</dbReference>
<keyword evidence="3" id="KW-1185">Reference proteome</keyword>
<feature type="signal peptide" evidence="1">
    <location>
        <begin position="1"/>
        <end position="24"/>
    </location>
</feature>
<proteinExistence type="predicted"/>
<name>A0ABT8KX90_9BACT</name>
<dbReference type="EMBL" id="JAUJEA010000009">
    <property type="protein sequence ID" value="MDN5204045.1"/>
    <property type="molecule type" value="Genomic_DNA"/>
</dbReference>
<protein>
    <submittedName>
        <fullName evidence="2">Uncharacterized protein</fullName>
    </submittedName>
</protein>
<evidence type="ECO:0000256" key="1">
    <source>
        <dbReference type="SAM" id="SignalP"/>
    </source>
</evidence>
<gene>
    <name evidence="2" type="ORF">QQ008_21820</name>
</gene>
<comment type="caution">
    <text evidence="2">The sequence shown here is derived from an EMBL/GenBank/DDBJ whole genome shotgun (WGS) entry which is preliminary data.</text>
</comment>
<reference evidence="2" key="1">
    <citation type="submission" date="2023-06" db="EMBL/GenBank/DDBJ databases">
        <title>Genomic of Parafulvivirga corallium.</title>
        <authorList>
            <person name="Wang G."/>
        </authorList>
    </citation>
    <scope>NUCLEOTIDE SEQUENCE</scope>
    <source>
        <strain evidence="2">BMA10</strain>
    </source>
</reference>
<feature type="chain" id="PRO_5046705772" evidence="1">
    <location>
        <begin position="25"/>
        <end position="352"/>
    </location>
</feature>
<organism evidence="2 3">
    <name type="scientific">Splendidivirga corallicola</name>
    <dbReference type="NCBI Taxonomy" id="3051826"/>
    <lineage>
        <taxon>Bacteria</taxon>
        <taxon>Pseudomonadati</taxon>
        <taxon>Bacteroidota</taxon>
        <taxon>Cytophagia</taxon>
        <taxon>Cytophagales</taxon>
        <taxon>Splendidivirgaceae</taxon>
        <taxon>Splendidivirga</taxon>
    </lineage>
</organism>